<dbReference type="Gene3D" id="1.10.3680.10">
    <property type="entry name" value="TerB-like"/>
    <property type="match status" value="1"/>
</dbReference>
<dbReference type="SUPFAM" id="SSF158682">
    <property type="entry name" value="TerB-like"/>
    <property type="match status" value="1"/>
</dbReference>
<organism evidence="2 3">
    <name type="scientific">Daejeonella lutea</name>
    <dbReference type="NCBI Taxonomy" id="572036"/>
    <lineage>
        <taxon>Bacteria</taxon>
        <taxon>Pseudomonadati</taxon>
        <taxon>Bacteroidota</taxon>
        <taxon>Sphingobacteriia</taxon>
        <taxon>Sphingobacteriales</taxon>
        <taxon>Sphingobacteriaceae</taxon>
        <taxon>Daejeonella</taxon>
    </lineage>
</organism>
<dbReference type="Proteomes" id="UP000189981">
    <property type="component" value="Unassembled WGS sequence"/>
</dbReference>
<keyword evidence="3" id="KW-1185">Reference proteome</keyword>
<dbReference type="InterPro" id="IPR029024">
    <property type="entry name" value="TerB-like"/>
</dbReference>
<accession>A0A1T5EB15</accession>
<evidence type="ECO:0000313" key="2">
    <source>
        <dbReference type="EMBL" id="SKB80999.1"/>
    </source>
</evidence>
<dbReference type="OrthoDB" id="966148at2"/>
<proteinExistence type="predicted"/>
<dbReference type="EMBL" id="FUYR01000003">
    <property type="protein sequence ID" value="SKB80999.1"/>
    <property type="molecule type" value="Genomic_DNA"/>
</dbReference>
<gene>
    <name evidence="2" type="ORF">SAMN05661099_2839</name>
</gene>
<reference evidence="3" key="1">
    <citation type="submission" date="2017-02" db="EMBL/GenBank/DDBJ databases">
        <authorList>
            <person name="Varghese N."/>
            <person name="Submissions S."/>
        </authorList>
    </citation>
    <scope>NUCLEOTIDE SEQUENCE [LARGE SCALE GENOMIC DNA]</scope>
    <source>
        <strain evidence="3">DSM 22385</strain>
    </source>
</reference>
<dbReference type="RefSeq" id="WP_079703357.1">
    <property type="nucleotide sequence ID" value="NZ_FUYR01000003.1"/>
</dbReference>
<sequence length="229" mass="24295">MEESKLLNDYTSEEKTAYLHAIASLATADRSASPEELEYLTALVSKTGLSIAEQESILTSAKDPNGESLPENLELLKSSELRFSLLADLIQFAGADQTYSEEEKKNVAEIARFLNVNQDQFAALDQFVDETKDKNLSPQEVEQSNFLSGTGIEEKLKSVGINLGSLTKGLLGTLAPLILGKVLGGSRSSGFPGLGSGGLGSLISSITRGNSGRRGSGGLLGNILSQLTR</sequence>
<dbReference type="InterPro" id="IPR007791">
    <property type="entry name" value="DjlA_N"/>
</dbReference>
<feature type="domain" description="Co-chaperone DjlA N-terminal" evidence="1">
    <location>
        <begin position="19"/>
        <end position="125"/>
    </location>
</feature>
<evidence type="ECO:0000313" key="3">
    <source>
        <dbReference type="Proteomes" id="UP000189981"/>
    </source>
</evidence>
<dbReference type="Pfam" id="PF05099">
    <property type="entry name" value="TerB"/>
    <property type="match status" value="1"/>
</dbReference>
<dbReference type="STRING" id="572036.SAMN05661099_2839"/>
<dbReference type="AlphaFoldDB" id="A0A1T5EB15"/>
<evidence type="ECO:0000259" key="1">
    <source>
        <dbReference type="Pfam" id="PF05099"/>
    </source>
</evidence>
<name>A0A1T5EB15_9SPHI</name>
<protein>
    <submittedName>
        <fullName evidence="2">Tellurite resistance protein TerB</fullName>
    </submittedName>
</protein>